<evidence type="ECO:0000313" key="3">
    <source>
        <dbReference type="EMBL" id="MQY06207.1"/>
    </source>
</evidence>
<dbReference type="Pfam" id="PF20226">
    <property type="entry name" value="DUF6585"/>
    <property type="match status" value="1"/>
</dbReference>
<sequence length="264" mass="28783">MSEQSTRVHDDGQSARRAADAAAREGLGLHRAAYPAKQAPPLNPSARIIGAVVLALGAVGVLALFLSGQSVPAVMLAVPVGVATFVYVMSWPRPTGYEGARLDLFEHGLTCAMRGELHVVRYDRTSVLQDIVRHTQSGITSYTYTLTDTGGRRFHLTGMFTAPDEWGPAIQQGVTTAQLPRAVAALRAGERLTFGDIWLTAREVGSGQKGVPWAQVQDVKIHDGVVRIKVAGRWRALTTALVRWTPNFFVFLTLAQRLRETEER</sequence>
<proteinExistence type="predicted"/>
<dbReference type="RefSeq" id="WP_153535338.1">
    <property type="nucleotide sequence ID" value="NZ_WEGH01000003.1"/>
</dbReference>
<dbReference type="InterPro" id="IPR046492">
    <property type="entry name" value="DUF6585"/>
</dbReference>
<reference evidence="3 4" key="1">
    <citation type="submission" date="2019-10" db="EMBL/GenBank/DDBJ databases">
        <title>Actinomadura rubteroloni sp. nov. and Actinomadura macrotermitis sp. nov., isolated from the gut of fungus growing-termite Macrotermes natalensis.</title>
        <authorList>
            <person name="Benndorf R."/>
            <person name="Martin K."/>
            <person name="Kuefner M."/>
            <person name="De Beer W."/>
            <person name="Kaster A.-K."/>
            <person name="Vollmers J."/>
            <person name="Poulsen M."/>
            <person name="Beemelmanns C."/>
        </authorList>
    </citation>
    <scope>NUCLEOTIDE SEQUENCE [LARGE SCALE GENOMIC DNA]</scope>
    <source>
        <strain evidence="3 4">RB68</strain>
    </source>
</reference>
<feature type="region of interest" description="Disordered" evidence="1">
    <location>
        <begin position="1"/>
        <end position="20"/>
    </location>
</feature>
<keyword evidence="2" id="KW-0812">Transmembrane</keyword>
<evidence type="ECO:0000313" key="4">
    <source>
        <dbReference type="Proteomes" id="UP000487268"/>
    </source>
</evidence>
<accession>A0A7K0BYE2</accession>
<evidence type="ECO:0000256" key="2">
    <source>
        <dbReference type="SAM" id="Phobius"/>
    </source>
</evidence>
<keyword evidence="2" id="KW-1133">Transmembrane helix</keyword>
<comment type="caution">
    <text evidence="3">The sequence shown here is derived from an EMBL/GenBank/DDBJ whole genome shotgun (WGS) entry which is preliminary data.</text>
</comment>
<dbReference type="AlphaFoldDB" id="A0A7K0BYE2"/>
<organism evidence="3 4">
    <name type="scientific">Actinomadura macrotermitis</name>
    <dbReference type="NCBI Taxonomy" id="2585200"/>
    <lineage>
        <taxon>Bacteria</taxon>
        <taxon>Bacillati</taxon>
        <taxon>Actinomycetota</taxon>
        <taxon>Actinomycetes</taxon>
        <taxon>Streptosporangiales</taxon>
        <taxon>Thermomonosporaceae</taxon>
        <taxon>Actinomadura</taxon>
    </lineage>
</organism>
<dbReference type="OrthoDB" id="4523591at2"/>
<keyword evidence="4" id="KW-1185">Reference proteome</keyword>
<keyword evidence="2" id="KW-0472">Membrane</keyword>
<dbReference type="Proteomes" id="UP000487268">
    <property type="component" value="Unassembled WGS sequence"/>
</dbReference>
<feature type="transmembrane region" description="Helical" evidence="2">
    <location>
        <begin position="48"/>
        <end position="67"/>
    </location>
</feature>
<gene>
    <name evidence="3" type="ORF">ACRB68_42930</name>
</gene>
<protein>
    <submittedName>
        <fullName evidence="3">Uncharacterized protein</fullName>
    </submittedName>
</protein>
<dbReference type="EMBL" id="WEGH01000003">
    <property type="protein sequence ID" value="MQY06207.1"/>
    <property type="molecule type" value="Genomic_DNA"/>
</dbReference>
<evidence type="ECO:0000256" key="1">
    <source>
        <dbReference type="SAM" id="MobiDB-lite"/>
    </source>
</evidence>
<feature type="transmembrane region" description="Helical" evidence="2">
    <location>
        <begin position="73"/>
        <end position="91"/>
    </location>
</feature>
<name>A0A7K0BYE2_9ACTN</name>